<dbReference type="InterPro" id="IPR051468">
    <property type="entry name" value="Fungal_SecMetab_SDRs"/>
</dbReference>
<keyword evidence="3" id="KW-0560">Oxidoreductase</keyword>
<evidence type="ECO:0000256" key="4">
    <source>
        <dbReference type="RuleBase" id="RU000363"/>
    </source>
</evidence>
<gene>
    <name evidence="5" type="ORF">E5259_27525</name>
</gene>
<accession>A0A7G5N2C3</accession>
<dbReference type="PRINTS" id="PR00080">
    <property type="entry name" value="SDRFAMILY"/>
</dbReference>
<protein>
    <submittedName>
        <fullName evidence="5">SDR family NAD(P)-dependent oxidoreductase</fullName>
    </submittedName>
</protein>
<dbReference type="Gene3D" id="3.40.50.720">
    <property type="entry name" value="NAD(P)-binding Rossmann-like Domain"/>
    <property type="match status" value="1"/>
</dbReference>
<dbReference type="GO" id="GO:0016491">
    <property type="term" value="F:oxidoreductase activity"/>
    <property type="evidence" value="ECO:0007669"/>
    <property type="project" value="UniProtKB-KW"/>
</dbReference>
<dbReference type="Proteomes" id="UP000515789">
    <property type="component" value="Chromosome"/>
</dbReference>
<dbReference type="InterPro" id="IPR020904">
    <property type="entry name" value="Sc_DH/Rdtase_CS"/>
</dbReference>
<dbReference type="PANTHER" id="PTHR43544:SF7">
    <property type="entry name" value="NADB-LER2"/>
    <property type="match status" value="1"/>
</dbReference>
<organism evidence="5 6">
    <name type="scientific">Blautia producta</name>
    <dbReference type="NCBI Taxonomy" id="33035"/>
    <lineage>
        <taxon>Bacteria</taxon>
        <taxon>Bacillati</taxon>
        <taxon>Bacillota</taxon>
        <taxon>Clostridia</taxon>
        <taxon>Lachnospirales</taxon>
        <taxon>Lachnospiraceae</taxon>
        <taxon>Blautia</taxon>
    </lineage>
</organism>
<dbReference type="Pfam" id="PF00106">
    <property type="entry name" value="adh_short"/>
    <property type="match status" value="1"/>
</dbReference>
<evidence type="ECO:0000313" key="6">
    <source>
        <dbReference type="Proteomes" id="UP000515789"/>
    </source>
</evidence>
<dbReference type="RefSeq" id="WP_018597057.1">
    <property type="nucleotide sequence ID" value="NZ_CABLBP010000005.1"/>
</dbReference>
<proteinExistence type="inferred from homology"/>
<keyword evidence="2" id="KW-0521">NADP</keyword>
<dbReference type="InterPro" id="IPR002347">
    <property type="entry name" value="SDR_fam"/>
</dbReference>
<comment type="similarity">
    <text evidence="1 4">Belongs to the short-chain dehydrogenases/reductases (SDR) family.</text>
</comment>
<dbReference type="PROSITE" id="PS00061">
    <property type="entry name" value="ADH_SHORT"/>
    <property type="match status" value="1"/>
</dbReference>
<dbReference type="GO" id="GO:0005737">
    <property type="term" value="C:cytoplasm"/>
    <property type="evidence" value="ECO:0007669"/>
    <property type="project" value="TreeGrafter"/>
</dbReference>
<reference evidence="5 6" key="1">
    <citation type="submission" date="2019-04" db="EMBL/GenBank/DDBJ databases">
        <authorList>
            <person name="Schori C."/>
            <person name="Ahrens C."/>
        </authorList>
    </citation>
    <scope>NUCLEOTIDE SEQUENCE [LARGE SCALE GENOMIC DNA]</scope>
    <source>
        <strain evidence="5 6">DSM 2950</strain>
    </source>
</reference>
<dbReference type="AlphaFoldDB" id="A0A7G5N2C3"/>
<name>A0A7G5N2C3_9FIRM</name>
<evidence type="ECO:0000256" key="2">
    <source>
        <dbReference type="ARBA" id="ARBA00022857"/>
    </source>
</evidence>
<dbReference type="SUPFAM" id="SSF51735">
    <property type="entry name" value="NAD(P)-binding Rossmann-fold domains"/>
    <property type="match status" value="1"/>
</dbReference>
<sequence length="244" mass="27321">MIGLVTGANRGLGYEMIKEGLRRGHTMLAGCRNAADDRYTGDLLELKAEYGDDLKILEMDVTDEQMVKHAAKQVQQELGQIDFLVNNAGVLFEKMVMPGDAIGDLDVEKFRKTLDVNVTGTAIVLKCFIDLLYASKDACIMNITSEAGHLSPQGYNYLAYSVSKHAANMYTQKIRNYLAEEKAEKHMRIYMIHPGRMDTIMGKENAQIPPSESAAGLFDILDRKKQIADMDVPFINYRGEPMPY</sequence>
<dbReference type="InterPro" id="IPR036291">
    <property type="entry name" value="NAD(P)-bd_dom_sf"/>
</dbReference>
<evidence type="ECO:0000256" key="1">
    <source>
        <dbReference type="ARBA" id="ARBA00006484"/>
    </source>
</evidence>
<evidence type="ECO:0000313" key="5">
    <source>
        <dbReference type="EMBL" id="QMW81016.1"/>
    </source>
</evidence>
<dbReference type="EMBL" id="CP039126">
    <property type="protein sequence ID" value="QMW81016.1"/>
    <property type="molecule type" value="Genomic_DNA"/>
</dbReference>
<dbReference type="PANTHER" id="PTHR43544">
    <property type="entry name" value="SHORT-CHAIN DEHYDROGENASE/REDUCTASE"/>
    <property type="match status" value="1"/>
</dbReference>
<evidence type="ECO:0000256" key="3">
    <source>
        <dbReference type="ARBA" id="ARBA00023002"/>
    </source>
</evidence>
<dbReference type="GeneID" id="75053511"/>
<dbReference type="PRINTS" id="PR00081">
    <property type="entry name" value="GDHRDH"/>
</dbReference>